<name>A0A7W3LTV6_ACTNM</name>
<evidence type="ECO:0000313" key="6">
    <source>
        <dbReference type="Proteomes" id="UP000572680"/>
    </source>
</evidence>
<reference evidence="5 6" key="1">
    <citation type="submission" date="2020-08" db="EMBL/GenBank/DDBJ databases">
        <title>Genomic Encyclopedia of Type Strains, Phase IV (KMG-IV): sequencing the most valuable type-strain genomes for metagenomic binning, comparative biology and taxonomic classification.</title>
        <authorList>
            <person name="Goeker M."/>
        </authorList>
    </citation>
    <scope>NUCLEOTIDE SEQUENCE [LARGE SCALE GENOMIC DNA]</scope>
    <source>
        <strain evidence="5 6">DSM 44197</strain>
    </source>
</reference>
<evidence type="ECO:0000256" key="3">
    <source>
        <dbReference type="ARBA" id="ARBA00023125"/>
    </source>
</evidence>
<dbReference type="EMBL" id="JACJIA010000008">
    <property type="protein sequence ID" value="MBA8954120.1"/>
    <property type="molecule type" value="Genomic_DNA"/>
</dbReference>
<dbReference type="PANTHER" id="PTHR30346">
    <property type="entry name" value="TRANSCRIPTIONAL DUAL REGULATOR HCAR-RELATED"/>
    <property type="match status" value="1"/>
</dbReference>
<evidence type="ECO:0008006" key="7">
    <source>
        <dbReference type="Google" id="ProtNLM"/>
    </source>
</evidence>
<dbReference type="PANTHER" id="PTHR30346:SF0">
    <property type="entry name" value="HCA OPERON TRANSCRIPTIONAL ACTIVATOR HCAR"/>
    <property type="match status" value="1"/>
</dbReference>
<dbReference type="Gene3D" id="3.40.190.10">
    <property type="entry name" value="Periplasmic binding protein-like II"/>
    <property type="match status" value="2"/>
</dbReference>
<evidence type="ECO:0000256" key="4">
    <source>
        <dbReference type="ARBA" id="ARBA00023163"/>
    </source>
</evidence>
<gene>
    <name evidence="5" type="ORF">HNR61_005774</name>
</gene>
<dbReference type="GO" id="GO:0032993">
    <property type="term" value="C:protein-DNA complex"/>
    <property type="evidence" value="ECO:0007669"/>
    <property type="project" value="TreeGrafter"/>
</dbReference>
<evidence type="ECO:0000313" key="5">
    <source>
        <dbReference type="EMBL" id="MBA8954120.1"/>
    </source>
</evidence>
<evidence type="ECO:0000256" key="2">
    <source>
        <dbReference type="ARBA" id="ARBA00023015"/>
    </source>
</evidence>
<dbReference type="GO" id="GO:0003700">
    <property type="term" value="F:DNA-binding transcription factor activity"/>
    <property type="evidence" value="ECO:0007669"/>
    <property type="project" value="TreeGrafter"/>
</dbReference>
<dbReference type="Proteomes" id="UP000572680">
    <property type="component" value="Unassembled WGS sequence"/>
</dbReference>
<comment type="caution">
    <text evidence="5">The sequence shown here is derived from an EMBL/GenBank/DDBJ whole genome shotgun (WGS) entry which is preliminary data.</text>
</comment>
<dbReference type="RefSeq" id="WP_182846239.1">
    <property type="nucleotide sequence ID" value="NZ_BAAALP010000001.1"/>
</dbReference>
<proteinExistence type="inferred from homology"/>
<protein>
    <recommendedName>
        <fullName evidence="7">LysR substrate-binding domain-containing protein</fullName>
    </recommendedName>
</protein>
<dbReference type="GO" id="GO:0003677">
    <property type="term" value="F:DNA binding"/>
    <property type="evidence" value="ECO:0007669"/>
    <property type="project" value="UniProtKB-KW"/>
</dbReference>
<organism evidence="5 6">
    <name type="scientific">Actinomadura namibiensis</name>
    <dbReference type="NCBI Taxonomy" id="182080"/>
    <lineage>
        <taxon>Bacteria</taxon>
        <taxon>Bacillati</taxon>
        <taxon>Actinomycetota</taxon>
        <taxon>Actinomycetes</taxon>
        <taxon>Streptosporangiales</taxon>
        <taxon>Thermomonosporaceae</taxon>
        <taxon>Actinomadura</taxon>
    </lineage>
</organism>
<keyword evidence="6" id="KW-1185">Reference proteome</keyword>
<sequence>MDVLTEEPRIVVVPARGAFAGAAALRLADVLDLPYPNVPRGTPRPFTDYLYFMRARNGEWPRLAPDQARNPQEVLASVMSGRGVGSALYPFRRFYPWPGARGIPVVDAPRDRSVLATRAADTRPEVAVFRALAAAPARDLGPTLVPDPPLPDP</sequence>
<keyword evidence="4" id="KW-0804">Transcription</keyword>
<accession>A0A7W3LTV6</accession>
<keyword evidence="2" id="KW-0805">Transcription regulation</keyword>
<keyword evidence="3" id="KW-0238">DNA-binding</keyword>
<evidence type="ECO:0000256" key="1">
    <source>
        <dbReference type="ARBA" id="ARBA00009437"/>
    </source>
</evidence>
<comment type="similarity">
    <text evidence="1">Belongs to the LysR transcriptional regulatory family.</text>
</comment>
<dbReference type="AlphaFoldDB" id="A0A7W3LTV6"/>